<dbReference type="CDD" id="cd00609">
    <property type="entry name" value="AAT_like"/>
    <property type="match status" value="1"/>
</dbReference>
<dbReference type="InterPro" id="IPR004839">
    <property type="entry name" value="Aminotransferase_I/II_large"/>
</dbReference>
<organism evidence="6 7">
    <name type="scientific">Paenibacillus psychroresistens</name>
    <dbReference type="NCBI Taxonomy" id="1778678"/>
    <lineage>
        <taxon>Bacteria</taxon>
        <taxon>Bacillati</taxon>
        <taxon>Bacillota</taxon>
        <taxon>Bacilli</taxon>
        <taxon>Bacillales</taxon>
        <taxon>Paenibacillaceae</taxon>
        <taxon>Paenibacillus</taxon>
    </lineage>
</organism>
<keyword evidence="7" id="KW-1185">Reference proteome</keyword>
<keyword evidence="2 4" id="KW-0032">Aminotransferase</keyword>
<protein>
    <recommendedName>
        <fullName evidence="4">Aminotransferase</fullName>
        <ecNumber evidence="4">2.6.1.-</ecNumber>
    </recommendedName>
</protein>
<dbReference type="PANTHER" id="PTHR42832">
    <property type="entry name" value="AMINO ACID AMINOTRANSFERASE"/>
    <property type="match status" value="1"/>
</dbReference>
<dbReference type="EC" id="2.6.1.-" evidence="4"/>
<dbReference type="KEGG" id="ppsc:EHS13_18420"/>
<dbReference type="InterPro" id="IPR015422">
    <property type="entry name" value="PyrdxlP-dep_Trfase_small"/>
</dbReference>
<keyword evidence="3 4" id="KW-0808">Transferase</keyword>
<evidence type="ECO:0000313" key="7">
    <source>
        <dbReference type="Proteomes" id="UP000426246"/>
    </source>
</evidence>
<dbReference type="Gene3D" id="3.40.640.10">
    <property type="entry name" value="Type I PLP-dependent aspartate aminotransferase-like (Major domain)"/>
    <property type="match status" value="1"/>
</dbReference>
<dbReference type="SUPFAM" id="SSF53383">
    <property type="entry name" value="PLP-dependent transferases"/>
    <property type="match status" value="1"/>
</dbReference>
<evidence type="ECO:0000256" key="4">
    <source>
        <dbReference type="RuleBase" id="RU000481"/>
    </source>
</evidence>
<dbReference type="Proteomes" id="UP000426246">
    <property type="component" value="Chromosome"/>
</dbReference>
<reference evidence="7" key="1">
    <citation type="submission" date="2018-11" db="EMBL/GenBank/DDBJ databases">
        <title>Complete genome sequence of Paenibacillus sp. ML311-T8.</title>
        <authorList>
            <person name="Nam Y.-D."/>
            <person name="Kang J."/>
            <person name="Chung W.-H."/>
            <person name="Park Y.S."/>
        </authorList>
    </citation>
    <scope>NUCLEOTIDE SEQUENCE [LARGE SCALE GENOMIC DNA]</scope>
    <source>
        <strain evidence="7">ML311-T8</strain>
    </source>
</reference>
<dbReference type="Pfam" id="PF00155">
    <property type="entry name" value="Aminotran_1_2"/>
    <property type="match status" value="1"/>
</dbReference>
<dbReference type="InterPro" id="IPR050881">
    <property type="entry name" value="LL-DAP_aminotransferase"/>
</dbReference>
<evidence type="ECO:0000256" key="1">
    <source>
        <dbReference type="ARBA" id="ARBA00001933"/>
    </source>
</evidence>
<dbReference type="GO" id="GO:0008483">
    <property type="term" value="F:transaminase activity"/>
    <property type="evidence" value="ECO:0007669"/>
    <property type="project" value="UniProtKB-KW"/>
</dbReference>
<comment type="cofactor">
    <cofactor evidence="1 4">
        <name>pyridoxal 5'-phosphate</name>
        <dbReference type="ChEBI" id="CHEBI:597326"/>
    </cofactor>
</comment>
<accession>A0A6B8RLT2</accession>
<sequence>MSSYIQNLFAARIGGRQFGQDEILYKFEKIKQAKREAVRLNPHIILLDFGVGEPDWMADEPVINILADEASKWENRGYADNGSLAFKEAAAMYMESTFGVRELDPLTEINHCIGSKSALAQLPAAFINEGDITLRTAPGYEIIGTHTEWMGGEVYLLPLLAENQFLPNLSSIPENIKKRAKLLYLNYPNNPTGATATKAFYEEVVQFARDNQVIVVSDEAYSGLTFDNELPLSFLSIQGAKEVGISIHSLSKAFNMTGWRLGFIAGNERIIHAIKAVKDNYDSGQFMAIQKAGVYCLNHPEITKATNAKYSRRHDLLTNVLNGIGFKAVKPKGSFFQYVEAPRGLKAGITFNTAEDFSQYLITDKLISTVPWDDAGKYIRFSVTYTATIEQEVAVMEELKSRLCHVPFIW</sequence>
<dbReference type="OrthoDB" id="9813612at2"/>
<name>A0A6B8RLT2_9BACL</name>
<dbReference type="PANTHER" id="PTHR42832:SF3">
    <property type="entry name" value="L-GLUTAMINE--4-(METHYLSULFANYL)-2-OXOBUTANOATE AMINOTRANSFERASE"/>
    <property type="match status" value="1"/>
</dbReference>
<dbReference type="InterPro" id="IPR004838">
    <property type="entry name" value="NHTrfase_class1_PyrdxlP-BS"/>
</dbReference>
<feature type="domain" description="Aminotransferase class I/classII large" evidence="5">
    <location>
        <begin position="46"/>
        <end position="383"/>
    </location>
</feature>
<dbReference type="PROSITE" id="PS00105">
    <property type="entry name" value="AA_TRANSFER_CLASS_1"/>
    <property type="match status" value="1"/>
</dbReference>
<dbReference type="RefSeq" id="WP_155701787.1">
    <property type="nucleotide sequence ID" value="NZ_CP034235.1"/>
</dbReference>
<dbReference type="InterPro" id="IPR015421">
    <property type="entry name" value="PyrdxlP-dep_Trfase_major"/>
</dbReference>
<dbReference type="NCBIfam" id="NF004937">
    <property type="entry name" value="PRK06290.1"/>
    <property type="match status" value="1"/>
</dbReference>
<dbReference type="Gene3D" id="3.90.1150.10">
    <property type="entry name" value="Aspartate Aminotransferase, domain 1"/>
    <property type="match status" value="1"/>
</dbReference>
<evidence type="ECO:0000259" key="5">
    <source>
        <dbReference type="Pfam" id="PF00155"/>
    </source>
</evidence>
<dbReference type="GO" id="GO:0030170">
    <property type="term" value="F:pyridoxal phosphate binding"/>
    <property type="evidence" value="ECO:0007669"/>
    <property type="project" value="InterPro"/>
</dbReference>
<comment type="similarity">
    <text evidence="4">Belongs to the class-I pyridoxal-phosphate-dependent aminotransferase family.</text>
</comment>
<dbReference type="AlphaFoldDB" id="A0A6B8RLT2"/>
<evidence type="ECO:0000256" key="2">
    <source>
        <dbReference type="ARBA" id="ARBA00022576"/>
    </source>
</evidence>
<evidence type="ECO:0000256" key="3">
    <source>
        <dbReference type="ARBA" id="ARBA00022679"/>
    </source>
</evidence>
<gene>
    <name evidence="6" type="ORF">EHS13_18420</name>
</gene>
<evidence type="ECO:0000313" key="6">
    <source>
        <dbReference type="EMBL" id="QGQ96714.1"/>
    </source>
</evidence>
<dbReference type="InterPro" id="IPR015424">
    <property type="entry name" value="PyrdxlP-dep_Trfase"/>
</dbReference>
<dbReference type="EMBL" id="CP034235">
    <property type="protein sequence ID" value="QGQ96714.1"/>
    <property type="molecule type" value="Genomic_DNA"/>
</dbReference>
<proteinExistence type="inferred from homology"/>